<protein>
    <recommendedName>
        <fullName evidence="6">Fibronectin type-III domain-containing protein</fullName>
    </recommendedName>
</protein>
<dbReference type="InterPro" id="IPR000742">
    <property type="entry name" value="EGF"/>
</dbReference>
<evidence type="ECO:0000256" key="2">
    <source>
        <dbReference type="ARBA" id="ARBA00022737"/>
    </source>
</evidence>
<keyword evidence="5" id="KW-0732">Signal</keyword>
<dbReference type="SMART" id="SM00060">
    <property type="entry name" value="FN3"/>
    <property type="match status" value="1"/>
</dbReference>
<dbReference type="PANTHER" id="PTHR11219:SF69">
    <property type="entry name" value="TENEURIN-A"/>
    <property type="match status" value="1"/>
</dbReference>
<dbReference type="Proteomes" id="UP001311232">
    <property type="component" value="Unassembled WGS sequence"/>
</dbReference>
<dbReference type="SUPFAM" id="SSF49265">
    <property type="entry name" value="Fibronectin type III"/>
    <property type="match status" value="1"/>
</dbReference>
<dbReference type="GO" id="GO:0008045">
    <property type="term" value="P:motor neuron axon guidance"/>
    <property type="evidence" value="ECO:0007669"/>
    <property type="project" value="TreeGrafter"/>
</dbReference>
<evidence type="ECO:0000256" key="4">
    <source>
        <dbReference type="ARBA" id="ARBA00023180"/>
    </source>
</evidence>
<evidence type="ECO:0000256" key="1">
    <source>
        <dbReference type="ARBA" id="ARBA00022536"/>
    </source>
</evidence>
<dbReference type="InterPro" id="IPR013783">
    <property type="entry name" value="Ig-like_fold"/>
</dbReference>
<keyword evidence="1" id="KW-0245">EGF-like domain</keyword>
<comment type="caution">
    <text evidence="7">The sequence shown here is derived from an EMBL/GenBank/DDBJ whole genome shotgun (WGS) entry which is preliminary data.</text>
</comment>
<evidence type="ECO:0000259" key="6">
    <source>
        <dbReference type="PROSITE" id="PS50853"/>
    </source>
</evidence>
<evidence type="ECO:0000313" key="8">
    <source>
        <dbReference type="Proteomes" id="UP001311232"/>
    </source>
</evidence>
<dbReference type="CDD" id="cd00063">
    <property type="entry name" value="FN3"/>
    <property type="match status" value="1"/>
</dbReference>
<keyword evidence="4" id="KW-0325">Glycoprotein</keyword>
<dbReference type="EMBL" id="JAHHUM010002094">
    <property type="protein sequence ID" value="KAK5606242.1"/>
    <property type="molecule type" value="Genomic_DNA"/>
</dbReference>
<dbReference type="Pfam" id="PF00041">
    <property type="entry name" value="fn3"/>
    <property type="match status" value="1"/>
</dbReference>
<dbReference type="InterPro" id="IPR003961">
    <property type="entry name" value="FN3_dom"/>
</dbReference>
<accession>A0AAV9RCM8</accession>
<gene>
    <name evidence="7" type="ORF">CRENBAI_024707</name>
</gene>
<keyword evidence="3" id="KW-1015">Disulfide bond</keyword>
<sequence>MSTGLLWRALCLLTILCTVSHHVCCIANQPDPSGTEQGLTFSHVYKIDVSGNSSCTVEHLPSHETGLQQGTTTSGENDIVFKHNIRLQTPKCNCEESESFKDLLYRINGLEEEVNYLKTQCTQGCCGRGGAAGVDTSCSDHGTYQHDTCSCLCNPGWEGPDCSVSSCPDECSDNGRCVDGKCVCYEGYTGADCSQMTCPADCNDKGQCVDGKCVCFPHFSGEDCSIPKCPNDCVGNGQCVDGQCVCEEGFYGEDCSLVFGPQGLRLVQVTDVSLLVEWESVRGAEYYMLTYHPKFDEGAMEQVQIPNSENSYLITGLTPGVTYIVQVYAVIKKIQSEADMIEATTVAGKSEKSRFLSYVAPDAIQTD</sequence>
<feature type="signal peptide" evidence="5">
    <location>
        <begin position="1"/>
        <end position="25"/>
    </location>
</feature>
<keyword evidence="2" id="KW-0677">Repeat</keyword>
<evidence type="ECO:0000313" key="7">
    <source>
        <dbReference type="EMBL" id="KAK5606242.1"/>
    </source>
</evidence>
<evidence type="ECO:0000256" key="3">
    <source>
        <dbReference type="ARBA" id="ARBA00023157"/>
    </source>
</evidence>
<organism evidence="7 8">
    <name type="scientific">Crenichthys baileyi</name>
    <name type="common">White River springfish</name>
    <dbReference type="NCBI Taxonomy" id="28760"/>
    <lineage>
        <taxon>Eukaryota</taxon>
        <taxon>Metazoa</taxon>
        <taxon>Chordata</taxon>
        <taxon>Craniata</taxon>
        <taxon>Vertebrata</taxon>
        <taxon>Euteleostomi</taxon>
        <taxon>Actinopterygii</taxon>
        <taxon>Neopterygii</taxon>
        <taxon>Teleostei</taxon>
        <taxon>Neoteleostei</taxon>
        <taxon>Acanthomorphata</taxon>
        <taxon>Ovalentaria</taxon>
        <taxon>Atherinomorphae</taxon>
        <taxon>Cyprinodontiformes</taxon>
        <taxon>Goodeidae</taxon>
        <taxon>Crenichthys</taxon>
    </lineage>
</organism>
<dbReference type="Gene3D" id="2.10.25.10">
    <property type="entry name" value="Laminin"/>
    <property type="match status" value="3"/>
</dbReference>
<dbReference type="InterPro" id="IPR036116">
    <property type="entry name" value="FN3_sf"/>
</dbReference>
<dbReference type="InterPro" id="IPR051216">
    <property type="entry name" value="Teneurin"/>
</dbReference>
<dbReference type="PROSITE" id="PS50853">
    <property type="entry name" value="FN3"/>
    <property type="match status" value="1"/>
</dbReference>
<dbReference type="AlphaFoldDB" id="A0AAV9RCM8"/>
<dbReference type="SMART" id="SM00181">
    <property type="entry name" value="EGF"/>
    <property type="match status" value="3"/>
</dbReference>
<feature type="domain" description="Fibronectin type-III" evidence="6">
    <location>
        <begin position="260"/>
        <end position="349"/>
    </location>
</feature>
<keyword evidence="8" id="KW-1185">Reference proteome</keyword>
<reference evidence="7 8" key="1">
    <citation type="submission" date="2021-06" db="EMBL/GenBank/DDBJ databases">
        <authorList>
            <person name="Palmer J.M."/>
        </authorList>
    </citation>
    <scope>NUCLEOTIDE SEQUENCE [LARGE SCALE GENOMIC DNA]</scope>
    <source>
        <strain evidence="7 8">MEX-2019</strain>
        <tissue evidence="7">Muscle</tissue>
    </source>
</reference>
<dbReference type="Gene3D" id="2.60.40.10">
    <property type="entry name" value="Immunoglobulins"/>
    <property type="match status" value="1"/>
</dbReference>
<dbReference type="Pfam" id="PF25024">
    <property type="entry name" value="EGF_TEN"/>
    <property type="match status" value="1"/>
</dbReference>
<dbReference type="PROSITE" id="PS00022">
    <property type="entry name" value="EGF_1"/>
    <property type="match status" value="2"/>
</dbReference>
<feature type="chain" id="PRO_5043664787" description="Fibronectin type-III domain-containing protein" evidence="5">
    <location>
        <begin position="26"/>
        <end position="367"/>
    </location>
</feature>
<proteinExistence type="predicted"/>
<name>A0AAV9RCM8_9TELE</name>
<evidence type="ECO:0000256" key="5">
    <source>
        <dbReference type="SAM" id="SignalP"/>
    </source>
</evidence>
<dbReference type="PROSITE" id="PS01186">
    <property type="entry name" value="EGF_2"/>
    <property type="match status" value="2"/>
</dbReference>
<dbReference type="PANTHER" id="PTHR11219">
    <property type="entry name" value="TENEURIN AND N-ACETYLGLUCOSAMINE-1-PHOSPHODIESTER ALPHA-N-ACETYLGLUCOSAMINIDASE"/>
    <property type="match status" value="1"/>
</dbReference>
<dbReference type="FunFam" id="2.10.25.10:FF:000001">
    <property type="entry name" value="Tenascin C"/>
    <property type="match status" value="3"/>
</dbReference>